<keyword evidence="27" id="KW-1043">Host membrane</keyword>
<dbReference type="InterPro" id="IPR049486">
    <property type="entry name" value="NS3-hel_C_flaviviridae"/>
</dbReference>
<keyword evidence="24 49" id="KW-0720">Serine protease</keyword>
<proteinExistence type="inferred from homology"/>
<dbReference type="Pfam" id="PF11889">
    <property type="entry name" value="Capsid_pestivir"/>
    <property type="match status" value="1"/>
</dbReference>
<accession>A0A5P8HZN2</accession>
<evidence type="ECO:0000256" key="5">
    <source>
        <dbReference type="ARBA" id="ARBA00010133"/>
    </source>
</evidence>
<dbReference type="Pfam" id="PF00998">
    <property type="entry name" value="RdRP_3"/>
    <property type="match status" value="1"/>
</dbReference>
<keyword evidence="38" id="KW-1035">Host cytoplasm</keyword>
<keyword evidence="20 49" id="KW-0378">Hydrolase</keyword>
<feature type="active site" description="Charge relay system; for serine protease NS3 activity" evidence="49">
    <location>
        <position position="1614"/>
    </location>
</feature>
<dbReference type="GO" id="GO:0033644">
    <property type="term" value="C:host cell membrane"/>
    <property type="evidence" value="ECO:0007669"/>
    <property type="project" value="UniProtKB-SubCell"/>
</dbReference>
<feature type="transmembrane region" description="Helical" evidence="51">
    <location>
        <begin position="1131"/>
        <end position="1150"/>
    </location>
</feature>
<dbReference type="GO" id="GO:0017111">
    <property type="term" value="F:ribonucleoside triphosphate phosphatase activity"/>
    <property type="evidence" value="ECO:0007669"/>
    <property type="project" value="UniProtKB-EC"/>
</dbReference>
<dbReference type="Proteomes" id="UP001241193">
    <property type="component" value="Segment"/>
</dbReference>
<keyword evidence="22" id="KW-0347">Helicase</keyword>
<feature type="active site" description="Charge relay system; for serine protease NS3 activity" evidence="49">
    <location>
        <position position="1577"/>
    </location>
</feature>
<dbReference type="InterPro" id="IPR033130">
    <property type="entry name" value="RNase_T2_His_AS_2"/>
</dbReference>
<keyword evidence="33" id="KW-0406">Ion transport</keyword>
<evidence type="ECO:0000256" key="19">
    <source>
        <dbReference type="ARBA" id="ARBA00022741"/>
    </source>
</evidence>
<dbReference type="Pfam" id="PF20907">
    <property type="entry name" value="Flav_NS3-hel_C"/>
    <property type="match status" value="1"/>
</dbReference>
<dbReference type="Gene3D" id="2.60.40.4200">
    <property type="entry name" value="Pestivirus envelope glycoprotein E2, C-terminal domain"/>
    <property type="match status" value="1"/>
</dbReference>
<dbReference type="PROSITE" id="PS51692">
    <property type="entry name" value="PESTIVIRUS_NS2_PRO"/>
    <property type="match status" value="1"/>
</dbReference>
<dbReference type="GO" id="GO:0055036">
    <property type="term" value="C:virion membrane"/>
    <property type="evidence" value="ECO:0007669"/>
    <property type="project" value="UniProtKB-SubCell"/>
</dbReference>
<feature type="region of interest" description="Disordered" evidence="50">
    <location>
        <begin position="1"/>
        <end position="53"/>
    </location>
</feature>
<dbReference type="InterPro" id="IPR011545">
    <property type="entry name" value="DEAD/DEAH_box_helicase_dom"/>
</dbReference>
<evidence type="ECO:0000256" key="45">
    <source>
        <dbReference type="ARBA" id="ARBA00034097"/>
    </source>
</evidence>
<keyword evidence="37" id="KW-0325">Glycoprotein</keyword>
<keyword evidence="15 49" id="KW-0645">Protease</keyword>
<keyword evidence="10" id="KW-1168">Fusion of virus membrane with host membrane</keyword>
<dbReference type="SUPFAM" id="SSF52540">
    <property type="entry name" value="P-loop containing nucleoside triphosphate hydrolases"/>
    <property type="match status" value="1"/>
</dbReference>
<dbReference type="GO" id="GO:0004197">
    <property type="term" value="F:cysteine-type endopeptidase activity"/>
    <property type="evidence" value="ECO:0007669"/>
    <property type="project" value="InterPro"/>
</dbReference>
<keyword evidence="36" id="KW-1015">Disulfide bond</keyword>
<dbReference type="Pfam" id="PF16329">
    <property type="entry name" value="Pestivirus_E2"/>
    <property type="match status" value="1"/>
</dbReference>
<evidence type="ECO:0000256" key="14">
    <source>
        <dbReference type="ARBA" id="ARBA00022632"/>
    </source>
</evidence>
<name>A0A5P8HZN2_9FLAV</name>
<dbReference type="InterPro" id="IPR001650">
    <property type="entry name" value="Helicase_C-like"/>
</dbReference>
<evidence type="ECO:0000256" key="9">
    <source>
        <dbReference type="ARBA" id="ARBA00022484"/>
    </source>
</evidence>
<dbReference type="GO" id="GO:0003968">
    <property type="term" value="F:RNA-directed RNA polymerase activity"/>
    <property type="evidence" value="ECO:0007669"/>
    <property type="project" value="UniProtKB-KW"/>
</dbReference>
<evidence type="ECO:0000256" key="50">
    <source>
        <dbReference type="SAM" id="MobiDB-lite"/>
    </source>
</evidence>
<dbReference type="Gene3D" id="3.30.70.270">
    <property type="match status" value="2"/>
</dbReference>
<dbReference type="InterPro" id="IPR022120">
    <property type="entry name" value="NS2"/>
</dbReference>
<dbReference type="GO" id="GO:0003723">
    <property type="term" value="F:RNA binding"/>
    <property type="evidence" value="ECO:0007669"/>
    <property type="project" value="InterPro"/>
</dbReference>
<comment type="subcellular location">
    <subcellularLocation>
        <location evidence="2">Host cytoplasm</location>
    </subcellularLocation>
    <subcellularLocation>
        <location evidence="3">Host membrane</location>
        <topology evidence="3">Peripheral membrane protein</topology>
    </subcellularLocation>
    <subcellularLocation>
        <location evidence="4">Virion membrane</location>
        <topology evidence="4">Peripheral membrane protein</topology>
    </subcellularLocation>
</comment>
<evidence type="ECO:0000256" key="24">
    <source>
        <dbReference type="ARBA" id="ARBA00022825"/>
    </source>
</evidence>
<evidence type="ECO:0000259" key="55">
    <source>
        <dbReference type="PROSITE" id="PS51535"/>
    </source>
</evidence>
<keyword evidence="34" id="KW-0342">GTP-binding</keyword>
<keyword evidence="19" id="KW-0547">Nucleotide-binding</keyword>
<dbReference type="InterPro" id="IPR043128">
    <property type="entry name" value="Rev_trsase/Diguanyl_cyclase"/>
</dbReference>
<dbReference type="PROSITE" id="PS51194">
    <property type="entry name" value="HELICASE_CTER"/>
    <property type="match status" value="1"/>
</dbReference>
<feature type="compositionally biased region" description="Polar residues" evidence="50">
    <location>
        <begin position="1"/>
        <end position="10"/>
    </location>
</feature>
<keyword evidence="8" id="KW-1113">Inhibition of host RLR pathway by virus</keyword>
<comment type="function">
    <text evidence="44">Leader cysteine autoprotease that cleaves itself from the nascent polyprotein during translation of the viral mRNA. Once released, plays a role in the inhibition of host innate immune response by interacting with host IRF3 and inducing its proteasomal degradation.</text>
</comment>
<evidence type="ECO:0000256" key="20">
    <source>
        <dbReference type="ARBA" id="ARBA00022801"/>
    </source>
</evidence>
<feature type="transmembrane region" description="Helical" evidence="51">
    <location>
        <begin position="1162"/>
        <end position="1182"/>
    </location>
</feature>
<keyword evidence="17 51" id="KW-0812">Transmembrane</keyword>
<dbReference type="Pfam" id="PF05578">
    <property type="entry name" value="Peptidase_S31"/>
    <property type="match status" value="1"/>
</dbReference>
<keyword evidence="21" id="KW-1161">Viral attachment to host cell</keyword>
<protein>
    <recommendedName>
        <fullName evidence="6">Genome polyprotein</fullName>
    </recommendedName>
</protein>
<keyword evidence="13" id="KW-1162">Viral penetration into host cytoplasm</keyword>
<dbReference type="InterPro" id="IPR021824">
    <property type="entry name" value="Capsid-C_pestivirus"/>
</dbReference>
<dbReference type="GO" id="GO:0005525">
    <property type="term" value="F:GTP binding"/>
    <property type="evidence" value="ECO:0007669"/>
    <property type="project" value="UniProtKB-KW"/>
</dbReference>
<comment type="similarity">
    <text evidence="5">Belongs to the pestivirus polyprotein family.</text>
</comment>
<keyword evidence="32" id="KW-1072">Activation of host autophagy by virus</keyword>
<dbReference type="InterPro" id="IPR043502">
    <property type="entry name" value="DNA/RNA_pol_sf"/>
</dbReference>
<dbReference type="GO" id="GO:0046718">
    <property type="term" value="P:symbiont entry into host cell"/>
    <property type="evidence" value="ECO:0007669"/>
    <property type="project" value="UniProtKB-KW"/>
</dbReference>
<evidence type="ECO:0000256" key="32">
    <source>
        <dbReference type="ARBA" id="ARBA00023050"/>
    </source>
</evidence>
<dbReference type="CDD" id="cd23201">
    <property type="entry name" value="Pestivirus_RdRp"/>
    <property type="match status" value="1"/>
</dbReference>
<feature type="transmembrane region" description="Helical" evidence="51">
    <location>
        <begin position="1194"/>
        <end position="1218"/>
    </location>
</feature>
<evidence type="ECO:0000256" key="31">
    <source>
        <dbReference type="ARBA" id="ARBA00023039"/>
    </source>
</evidence>
<feature type="region of interest" description="Disordered" evidence="50">
    <location>
        <begin position="70"/>
        <end position="90"/>
    </location>
</feature>
<evidence type="ECO:0000256" key="17">
    <source>
        <dbReference type="ARBA" id="ARBA00022692"/>
    </source>
</evidence>
<dbReference type="GO" id="GO:0033897">
    <property type="term" value="F:ribonuclease T2 activity"/>
    <property type="evidence" value="ECO:0007669"/>
    <property type="project" value="InterPro"/>
</dbReference>
<dbReference type="PROSITE" id="PS51192">
    <property type="entry name" value="HELICASE_ATP_BIND_1"/>
    <property type="match status" value="1"/>
</dbReference>
<feature type="domain" description="Helicase C-terminal" evidence="54">
    <location>
        <begin position="1897"/>
        <end position="2062"/>
    </location>
</feature>
<dbReference type="GO" id="GO:0005524">
    <property type="term" value="F:ATP binding"/>
    <property type="evidence" value="ECO:0007669"/>
    <property type="project" value="UniProtKB-KW"/>
</dbReference>
<keyword evidence="28" id="KW-1092">Inhibition of host IRF3 by virus</keyword>
<sequence>MEKQMSSLTISEKENKDNKSSGARPKTKGKNDRMTQGAIKIKPIETPVESKTKPPDATIVVEGVKYQVRKKGKAKKTTQDGLYHNKNKPEASKKKLEKALLAWAIVAVILVTPVAANNITQWNLWDNKTEVDIHSVMYQRNVTRSLHGIWPEKICKGVPPHLATDYELKRIKGMMDASPNTNFTCCRLQRHEWNKHGFCNWYNIEPWLQVMNQTQQNLTSGNTNFTECAVTCRYDETLDLNIVTQARNTPTFLTGCKKNKNFSFSGEIRPTPCNIELSSEDLLNLLEHTKCDETSYFGEKFVDGITEAIEVTRSGGFQAFSWLEEKVSKTKKRFFGAEASPYCNIISKLGNIITTNSCTPLGLPSSTKIIGQGKFDLSGLQHNRVVPRIAHHLDQYLMLGLVGLAEFMPETASAVFLVLHYTIADSQEELLSEGLDENQLNLTVTDPVTKYIPKSIWMADGWVCIKPSWWPYTSRIGQVISGVTTLIDFAIMTIEELVSIWTEATAVAFLAALIKVIRGKPIHAILWLIVLGGTQAEKLDCKSELEYALARDKDIGPLGPTKLTTQWYRGNQNQKLSDGNVHCTCTNGEWVCQFTCQQIQKRFLAINHPRALPTSAWFKFLGGGLEEPNEELMVDGKYAYLCPCNANPVVQQQNFNATRIKAKSPAFHLECPIGWKGIIECVLYSEDTLELTTIYSFKKFKPYGNISGCKTKLPIGDDLMQCKLGGNNSCVIGEQVKGKQSDNVIHCDWCGYRFNSSEDLPIYPLGKCIKHHKRYRRLYKDEPCCRNNVCIDKEKGTVECKIGNTTVKVYSQNETILAPMPCKPILIKSQGPPKAGSCTYKWAYTLKNKYYEPRDQYFLQYMVKDTYQYWFDLKAGDHAVDLVAKYLPILIVALLGGKAVLWILVAYIILVDYQVEAANYYFMQAESLVMGNILMSLDIEKSLCYLVLIAVIRDVNKRRILGLLYHCMTMSPWLSITACFINLIGLVRAEDMTVTKSTERFGLIGDIEFLKRKAVELGAITRTEVKNQAGTYIVNLSTWWESHKVQSLKPLDRADNEAIFEVHIPIFFIFIIVYNVKNRNIEGLFLLFMVFCLKTTGWIQPQLYEIPLLMFCIVCILTFYIVDVNYRMKKILLLVGLSALLCLVRCLWLARNFLSLPVKEIYWITPNYVLIAYLCSLTILVNNKIDIVGPILTAAPYIFSFLTLWADVIVLIILMPWYEVIKVYYLKRKKQDVEQALVCGGIAEQTTSPYCFDTSEPLEGVHVLPSQKEERFDKIVLITLIRSIITTSFSTVWRPLIIVELLIEALYWAHIKIAKEVAGSTRLMASFLASIIELNWKFDNQDVTKYKKFQILSSRVKDLILKHKVRNETVKKWFEETEIFGLQKIVLIVRAQTLSNEKFSILCSVCEAKENRNAKRPCPKCKSTGTQIKCGMTLAEFEEKHYKKIYIMEGFEEEQPYRKEERLTLTYTARGALLLRNLPILATKNKYLLVGNLGMEISDLEAMGWILRGPAVCKKIVAHEQCKISIPDKLMAFFGMMPRGTTPRAPTRLPVSLLKIKRGLESGWAYTHVGGVSSVTHVTAGQDLFVSDSIGRTKILCQSKNAIMDECEYGIKTDSGCPDGTRCYVLNPEATNIAGTKGAMVHLKKVGGEFNCVTAQGTPAFYNLSNLRGWSGLPIFDSSTGNVVGRVKAGKNRDNEPTTIMSGVQTAKPSECDLESIVRKLEVMNRGEFKQVTLATGAGKTTELPRRLIETIGRHKRILVLIPLRAAAEGVYNYMKVKHPSIAFNLRIGDMKEGDMATGITYASYGYFCQMDMPRLENAIKTYNYVFFDEYHCATSEQLAVMSKVHRFSEFVRAVAMTATPTGAVSTTGQKYAIEEIVVPEVMRGEDLTEQHIEIAGLKILKKELDNNVLVFVSTKKLATENAKRLKNLGYNAGFYFSGEDPSSIRTITAKSPYIVVATNAIESGVTLPDLDTVIDTCLKCEKRLRIEPTAPYIITGLKKMAITIGEQAQRKGRVGRVKPGRYLRGPENCAGEKDYHYDLLQAQRYGLQDGINITKSFREMNYDWALFEEDTVRLAQLEVLNNILVSQELPTIVKNIMARTTHPEPIQLAYNGIETPVPVLFPIVKNGEVTDKYETFELMNCRKLEGNPPVYLYATEEEDLAVDLLNLKWPPPSSRFVLETEEALRQIVGLSSGETALLIALLGWVGYEALCKRHVPIVTDIYTIEEERLEDTTHLQYAPDELHNSNTVELTDLSSNLVQETLKMFEGYFDGAVKFMKIQAETVANSDKAIQIKKQIPLWIAQFLEYLKENSSDIKKYGLWGVHTALYNSITARLGHETAFASLVIKWLAFSGGAVPDMVKQAAVDLVVYYIFNRPEFAGDKETQDNGRKFVGAVFVSALANYTFKNFDASTLENVVKPALNYLPYCSKMLNLFVPTKLESIAILATTIYRTYISIKKGSSQGLAGLAASSAMEIMSQNPISVAIAVALGVGAIAAHNAIESSETKRTLLMKVFVKNFLDQAATDELVKENPEKIIMAVFEAIQTAGNPLRLIYHLYAMFYKNWTMVELADRVAGRNIFVLIVFEGLELLGLDKDSKWRNLSNNYLVDAIKALINKLLNKSRNLTKNFLVSLLPAPFSCTRYKPDPRIGLPTLQFDRYETVCACGYKKLAVKTEEGEWQVLEEVQSTFCVNQGISGMNNIKITTYYFQGEPIKPIVERKGIGQILVKGVTILIDFDQNIILGSDQWDIHLSVLSNLESQIQGIGFLDSFVGTKPNFKAIIQRKCLTITNDRIKFLKCSKGVAFTKNLNVDHIKQLIKTVKMNEVKEGVIPQEVSVETWINLPLINEDIGNTRPSFGEKIIPEPFEEDPIEQPSVRVDESSLMVNLVGVNQQCATMGSTFVVGKETTTEGGTSTIKLGLSRGMVPGNKKLVKTLNEIVSDEDPKPFVYICGSNKSMSNRAKTARNIRFLKTEDARHFRDLAREGKVIIILLGEFSEEVRRHGDFKGKFLTRDSLQALSNAKAVKKQMTLREAKLIIEKHKEEEFQLPNWFQWEEPKFMTVTKSTERFGLIGDIEFLKRKAVELGATTRTEVKNQAGTYIVNLSTWWESHKVQSLKPLFDEQIMKCRPVTKSAYKKCHFVNSAQLSKGNWKPVAPVVSLGEVPAVKEKILPYEAYILLKRMIEDEDKRYDKGVLKKEHNWILNKIVEPGELALKNLVAPGRVKRPVIREKRKHNIYNKKITGVMVSIGIKPEKLPVVRAQTSTKDFHQSIREKIDKKPNRQNPELHTELLKVFNTICKVKDKENTFSEVEWDVLMNGINRKGAAGFFENENIGEIIESKRKVVESLIKKISRGERVDYYETAIPKNEKRGVVDDWLEGDYIDEKKPRVIQYPEAKMRLAISKVMYNWVKQKPVVIPGYEGKTPLFKVFDKVFDEWKQFKEPVAVSFDTKAWDTQVTPNDLKLISEVQKYYFKKKYHKFIDNLTSHMLEVPVVCEDGEVYIREGQRGSGQPDTSAGNSMLNVLTMIYAFCKANDMPYTAFSRVAKIHVCGDDGFLITEKKLGEKFSMLGPQILMEAGKPQKLLGEVGLKLAYRFQDIEFCSHTPIQVRWEDNTTSYMPGRDTATVLAKMATRLDSTGERGTEGYEAAVAFSFLLMYSWNPLIRRICLYVLSTVNISSPSRYSTIYTFSGDPIAAYREVHGRYLHQLKHTEFEKLAQCNLSMSLLGIFSKHTTKRLIEDCVKLGKKSSQAVVNADRLISKKTGHRYQPDSGHTLVGKHYEEIELQESKRPIIVKGIERYVPGPIKTILLKRLKILEMIKKIFPGD</sequence>
<evidence type="ECO:0000256" key="35">
    <source>
        <dbReference type="ARBA" id="ARBA00023136"/>
    </source>
</evidence>
<evidence type="ECO:0000256" key="37">
    <source>
        <dbReference type="ARBA" id="ARBA00023180"/>
    </source>
</evidence>
<dbReference type="InterPro" id="IPR036430">
    <property type="entry name" value="RNase_T2-like_sf"/>
</dbReference>
<dbReference type="Pfam" id="PF00270">
    <property type="entry name" value="DEAD"/>
    <property type="match status" value="1"/>
</dbReference>
<comment type="catalytic activity">
    <reaction evidence="1">
        <text>Leu is conserved at position P1 for all four cleavage sites. Alanine is found at position P1' of the NS4A-NS4B cleavage site, whereas serine is found at position P1' of the NS3-NS4A, NS4B-NS5A and NS5A-NS5B cleavage sites.</text>
        <dbReference type="EC" id="3.4.21.113"/>
    </reaction>
</comment>
<comment type="catalytic activity">
    <reaction evidence="47">
        <text>a ribonucleoside 5'-triphosphate + H2O = a ribonucleoside 5'-diphosphate + phosphate + H(+)</text>
        <dbReference type="Rhea" id="RHEA:23680"/>
        <dbReference type="ChEBI" id="CHEBI:15377"/>
        <dbReference type="ChEBI" id="CHEBI:15378"/>
        <dbReference type="ChEBI" id="CHEBI:43474"/>
        <dbReference type="ChEBI" id="CHEBI:57930"/>
        <dbReference type="ChEBI" id="CHEBI:61557"/>
        <dbReference type="EC" id="3.6.1.15"/>
    </reaction>
</comment>
<dbReference type="GO" id="GO:0039694">
    <property type="term" value="P:viral RNA genome replication"/>
    <property type="evidence" value="ECO:0007669"/>
    <property type="project" value="InterPro"/>
</dbReference>
<dbReference type="InterPro" id="IPR002166">
    <property type="entry name" value="RNA_pol_HCV"/>
</dbReference>
<keyword evidence="11" id="KW-1170">Fusion of virus membrane with host endosomal membrane</keyword>
<dbReference type="InterPro" id="IPR032521">
    <property type="entry name" value="Pestivirus_E2"/>
</dbReference>
<dbReference type="GO" id="GO:0019062">
    <property type="term" value="P:virion attachment to host cell"/>
    <property type="evidence" value="ECO:0007669"/>
    <property type="project" value="UniProtKB-KW"/>
</dbReference>
<evidence type="ECO:0000256" key="34">
    <source>
        <dbReference type="ARBA" id="ARBA00023134"/>
    </source>
</evidence>
<feature type="domain" description="RdRp catalytic" evidence="52">
    <location>
        <begin position="3439"/>
        <end position="3562"/>
    </location>
</feature>
<evidence type="ECO:0000256" key="51">
    <source>
        <dbReference type="SAM" id="Phobius"/>
    </source>
</evidence>
<keyword evidence="16" id="KW-0808">Transferase</keyword>
<dbReference type="Gene3D" id="3.90.730.10">
    <property type="entry name" value="Ribonuclease T2-like"/>
    <property type="match status" value="1"/>
</dbReference>
<dbReference type="Pfam" id="PF00271">
    <property type="entry name" value="Helicase_C"/>
    <property type="match status" value="1"/>
</dbReference>
<evidence type="ECO:0000256" key="23">
    <source>
        <dbReference type="ARBA" id="ARBA00022807"/>
    </source>
</evidence>
<dbReference type="GO" id="GO:0039520">
    <property type="term" value="P:symbiont-mediated activation of host autophagy"/>
    <property type="evidence" value="ECO:0007669"/>
    <property type="project" value="UniProtKB-KW"/>
</dbReference>
<comment type="function">
    <text evidence="42">Plays a role in the regulation of viral RNA replication.</text>
</comment>
<keyword evidence="23" id="KW-0788">Thiol protease</keyword>
<comment type="function">
    <text evidence="43">Acts as a cofactor for the NS3 protease activity.</text>
</comment>
<evidence type="ECO:0000259" key="54">
    <source>
        <dbReference type="PROSITE" id="PS51194"/>
    </source>
</evidence>
<organism evidence="57">
    <name type="scientific">Phocoena pestivirus</name>
    <dbReference type="NCBI Taxonomy" id="2653709"/>
    <lineage>
        <taxon>Viruses</taxon>
        <taxon>Riboviria</taxon>
        <taxon>Orthornavirae</taxon>
        <taxon>Kitrinoviricota</taxon>
        <taxon>Flasuviricetes</taxon>
        <taxon>Amarillovirales</taxon>
        <taxon>Flaviviridae</taxon>
        <taxon>Pestivirus</taxon>
        <taxon>Pestivirus M</taxon>
    </lineage>
</organism>
<keyword evidence="25" id="KW-0067">ATP-binding</keyword>
<dbReference type="SUPFAM" id="SSF56672">
    <property type="entry name" value="DNA/RNA polymerases"/>
    <property type="match status" value="1"/>
</dbReference>
<dbReference type="InterPro" id="IPR027417">
    <property type="entry name" value="P-loop_NTPase"/>
</dbReference>
<evidence type="ECO:0000256" key="33">
    <source>
        <dbReference type="ARBA" id="ARBA00023065"/>
    </source>
</evidence>
<evidence type="ECO:0000256" key="7">
    <source>
        <dbReference type="ARBA" id="ARBA00022448"/>
    </source>
</evidence>
<dbReference type="GO" id="GO:0034220">
    <property type="term" value="P:monoatomic ion transmembrane transport"/>
    <property type="evidence" value="ECO:0007669"/>
    <property type="project" value="UniProtKB-KW"/>
</dbReference>
<evidence type="ECO:0000256" key="4">
    <source>
        <dbReference type="ARBA" id="ARBA00004650"/>
    </source>
</evidence>
<evidence type="ECO:0000256" key="26">
    <source>
        <dbReference type="ARBA" id="ARBA00022844"/>
    </source>
</evidence>
<feature type="transmembrane region" description="Helical" evidence="51">
    <location>
        <begin position="963"/>
        <end position="987"/>
    </location>
</feature>
<keyword evidence="30 51" id="KW-1133">Transmembrane helix</keyword>
<dbReference type="Gene3D" id="2.60.40.3000">
    <property type="entry name" value="Pestivirus envelope glycoprotein E2, domain B"/>
    <property type="match status" value="1"/>
</dbReference>
<evidence type="ECO:0000256" key="27">
    <source>
        <dbReference type="ARBA" id="ARBA00022870"/>
    </source>
</evidence>
<evidence type="ECO:0000256" key="15">
    <source>
        <dbReference type="ARBA" id="ARBA00022670"/>
    </source>
</evidence>
<evidence type="ECO:0000256" key="22">
    <source>
        <dbReference type="ARBA" id="ARBA00022806"/>
    </source>
</evidence>
<dbReference type="SMART" id="SM00487">
    <property type="entry name" value="DEXDc"/>
    <property type="match status" value="1"/>
</dbReference>
<feature type="active site" description="Charge relay system; for serine protease NS3 activity" evidence="49">
    <location>
        <position position="1671"/>
    </location>
</feature>
<evidence type="ECO:0000256" key="29">
    <source>
        <dbReference type="ARBA" id="ARBA00022953"/>
    </source>
</evidence>
<evidence type="ECO:0000313" key="57">
    <source>
        <dbReference type="EMBL" id="QFQ60724.1"/>
    </source>
</evidence>
<feature type="domain" description="Peptidase C74" evidence="56">
    <location>
        <begin position="1357"/>
        <end position="1508"/>
    </location>
</feature>
<dbReference type="GO" id="GO:0039654">
    <property type="term" value="P:fusion of virus membrane with host endosome membrane"/>
    <property type="evidence" value="ECO:0007669"/>
    <property type="project" value="UniProtKB-KW"/>
</dbReference>
<reference evidence="57" key="1">
    <citation type="journal article" date="2019" name="Emerg. Microbes Infect.">
        <title>An evolutionary divergent pestivirus lacking the Npro gene systemically infects a whale species.</title>
        <authorList>
            <person name="Jo W.K."/>
            <person name="van Elk C."/>
            <person name="van de Bildt M."/>
            <person name="van Run P."/>
            <person name="Petry M."/>
            <person name="Jesse S.T."/>
            <person name="Jung K."/>
            <person name="Ludlow M."/>
            <person name="Kuiken T."/>
            <person name="Osterhaus A."/>
        </authorList>
    </citation>
    <scope>NUCLEOTIDE SEQUENCE</scope>
    <source>
        <strain evidence="57">NS170386</strain>
    </source>
</reference>
<keyword evidence="31" id="KW-1182">Viral ion channel</keyword>
<keyword evidence="7" id="KW-0813">Transport</keyword>
<dbReference type="PROSITE" id="PS50507">
    <property type="entry name" value="RDRP_SSRNA_POS"/>
    <property type="match status" value="1"/>
</dbReference>
<keyword evidence="12" id="KW-0945">Host-virus interaction</keyword>
<keyword evidence="39" id="KW-0899">Viral immunoevasion</keyword>
<dbReference type="GO" id="GO:0004252">
    <property type="term" value="F:serine-type endopeptidase activity"/>
    <property type="evidence" value="ECO:0007669"/>
    <property type="project" value="InterPro"/>
</dbReference>
<dbReference type="Gene3D" id="2.60.320.20">
    <property type="entry name" value="Pestivirus envelope glycoprotein E2, domain A"/>
    <property type="match status" value="1"/>
</dbReference>
<dbReference type="InterPro" id="IPR042310">
    <property type="entry name" value="Pestivirus_E2_B"/>
</dbReference>
<evidence type="ECO:0000259" key="53">
    <source>
        <dbReference type="PROSITE" id="PS51192"/>
    </source>
</evidence>
<evidence type="ECO:0000256" key="30">
    <source>
        <dbReference type="ARBA" id="ARBA00022989"/>
    </source>
</evidence>
<dbReference type="SUPFAM" id="SSF55895">
    <property type="entry name" value="Ribonuclease Rh-like"/>
    <property type="match status" value="1"/>
</dbReference>
<evidence type="ECO:0000256" key="10">
    <source>
        <dbReference type="ARBA" id="ARBA00022506"/>
    </source>
</evidence>
<evidence type="ECO:0000256" key="25">
    <source>
        <dbReference type="ARBA" id="ARBA00022840"/>
    </source>
</evidence>
<keyword evidence="9" id="KW-0696">RNA-directed RNA polymerase</keyword>
<evidence type="ECO:0000256" key="41">
    <source>
        <dbReference type="ARBA" id="ARBA00023303"/>
    </source>
</evidence>
<evidence type="ECO:0000256" key="1">
    <source>
        <dbReference type="ARBA" id="ARBA00001160"/>
    </source>
</evidence>
<comment type="catalytic activity">
    <reaction evidence="48">
        <text>ATP + H2O = ADP + phosphate + H(+)</text>
        <dbReference type="Rhea" id="RHEA:13065"/>
        <dbReference type="ChEBI" id="CHEBI:15377"/>
        <dbReference type="ChEBI" id="CHEBI:15378"/>
        <dbReference type="ChEBI" id="CHEBI:30616"/>
        <dbReference type="ChEBI" id="CHEBI:43474"/>
        <dbReference type="ChEBI" id="CHEBI:456216"/>
        <dbReference type="EC" id="3.6.4.13"/>
    </reaction>
</comment>
<feature type="domain" description="Helicase ATP-binding" evidence="53">
    <location>
        <begin position="1721"/>
        <end position="1879"/>
    </location>
</feature>
<dbReference type="InterPro" id="IPR042311">
    <property type="entry name" value="Pestivirus_E2_D"/>
</dbReference>
<evidence type="ECO:0000256" key="44">
    <source>
        <dbReference type="ARBA" id="ARBA00023578"/>
    </source>
</evidence>
<evidence type="ECO:0000256" key="40">
    <source>
        <dbReference type="ARBA" id="ARBA00023296"/>
    </source>
</evidence>
<dbReference type="SMART" id="SM00490">
    <property type="entry name" value="HELICc"/>
    <property type="match status" value="1"/>
</dbReference>
<evidence type="ECO:0000256" key="36">
    <source>
        <dbReference type="ARBA" id="ARBA00023157"/>
    </source>
</evidence>
<evidence type="ECO:0000259" key="52">
    <source>
        <dbReference type="PROSITE" id="PS50507"/>
    </source>
</evidence>
<dbReference type="Pfam" id="PF12387">
    <property type="entry name" value="Peptidase_C74"/>
    <property type="match status" value="1"/>
</dbReference>
<evidence type="ECO:0000256" key="6">
    <source>
        <dbReference type="ARBA" id="ARBA00020107"/>
    </source>
</evidence>
<dbReference type="GO" id="GO:0039548">
    <property type="term" value="P:symbiont-mediated suppression of host cytoplasmic pattern recognition receptor signaling pathway via inhibition of IRF3 activity"/>
    <property type="evidence" value="ECO:0007669"/>
    <property type="project" value="UniProtKB-KW"/>
</dbReference>
<feature type="domain" description="Peptidase S31" evidence="55">
    <location>
        <begin position="1509"/>
        <end position="1682"/>
    </location>
</feature>
<evidence type="ECO:0000256" key="49">
    <source>
        <dbReference type="PROSITE-ProRule" id="PRU00868"/>
    </source>
</evidence>
<dbReference type="EMBL" id="MK910229">
    <property type="protein sequence ID" value="QFQ60724.1"/>
    <property type="molecule type" value="Genomic_RNA"/>
</dbReference>
<evidence type="ECO:0000256" key="42">
    <source>
        <dbReference type="ARBA" id="ARBA00023574"/>
    </source>
</evidence>
<evidence type="ECO:0000256" key="3">
    <source>
        <dbReference type="ARBA" id="ARBA00004242"/>
    </source>
</evidence>
<keyword evidence="41" id="KW-0407">Ion channel</keyword>
<dbReference type="InterPro" id="IPR030399">
    <property type="entry name" value="NS2_C74"/>
</dbReference>
<evidence type="ECO:0000256" key="16">
    <source>
        <dbReference type="ARBA" id="ARBA00022679"/>
    </source>
</evidence>
<evidence type="ECO:0000256" key="48">
    <source>
        <dbReference type="ARBA" id="ARBA00047984"/>
    </source>
</evidence>
<dbReference type="GO" id="GO:0030430">
    <property type="term" value="C:host cell cytoplasm"/>
    <property type="evidence" value="ECO:0007669"/>
    <property type="project" value="UniProtKB-SubCell"/>
</dbReference>
<dbReference type="InterPro" id="IPR042309">
    <property type="entry name" value="Pestivirus_E2_A"/>
</dbReference>
<evidence type="ECO:0000256" key="18">
    <source>
        <dbReference type="ARBA" id="ARBA00022695"/>
    </source>
</evidence>
<evidence type="ECO:0000256" key="38">
    <source>
        <dbReference type="ARBA" id="ARBA00023200"/>
    </source>
</evidence>
<dbReference type="GO" id="GO:0006508">
    <property type="term" value="P:proteolysis"/>
    <property type="evidence" value="ECO:0007669"/>
    <property type="project" value="UniProtKB-KW"/>
</dbReference>
<evidence type="ECO:0000256" key="28">
    <source>
        <dbReference type="ARBA" id="ARBA00022931"/>
    </source>
</evidence>
<keyword evidence="14" id="KW-1090">Inhibition of host innate immune response by virus</keyword>
<dbReference type="InterPro" id="IPR014001">
    <property type="entry name" value="Helicase_ATP-bd"/>
</dbReference>
<feature type="transmembrane region" description="Helical" evidence="51">
    <location>
        <begin position="1058"/>
        <end position="1076"/>
    </location>
</feature>
<dbReference type="GO" id="GO:0070008">
    <property type="term" value="F:serine-type exopeptidase activity"/>
    <property type="evidence" value="ECO:0007669"/>
    <property type="project" value="InterPro"/>
</dbReference>
<dbReference type="PANTHER" id="PTHR18934">
    <property type="entry name" value="ATP-DEPENDENT RNA HELICASE"/>
    <property type="match status" value="1"/>
</dbReference>
<feature type="transmembrane region" description="Helical" evidence="51">
    <location>
        <begin position="1106"/>
        <end position="1124"/>
    </location>
</feature>
<dbReference type="GO" id="GO:0015267">
    <property type="term" value="F:channel activity"/>
    <property type="evidence" value="ECO:0007669"/>
    <property type="project" value="UniProtKB-KW"/>
</dbReference>
<feature type="transmembrane region" description="Helical" evidence="51">
    <location>
        <begin position="886"/>
        <end position="909"/>
    </location>
</feature>
<dbReference type="Gene3D" id="3.40.50.300">
    <property type="entry name" value="P-loop containing nucleotide triphosphate hydrolases"/>
    <property type="match status" value="2"/>
</dbReference>
<keyword evidence="18" id="KW-0548">Nucleotidyltransferase</keyword>
<dbReference type="PRINTS" id="PR00729">
    <property type="entry name" value="CDVENDOPTASE"/>
</dbReference>
<dbReference type="GO" id="GO:0003724">
    <property type="term" value="F:RNA helicase activity"/>
    <property type="evidence" value="ECO:0007669"/>
    <property type="project" value="UniProtKB-EC"/>
</dbReference>
<evidence type="ECO:0000256" key="46">
    <source>
        <dbReference type="ARBA" id="ARBA00046377"/>
    </source>
</evidence>
<keyword evidence="26" id="KW-0946">Virion</keyword>
<keyword evidence="29" id="KW-0693">Viral RNA replication</keyword>
<dbReference type="PROSITE" id="PS00531">
    <property type="entry name" value="RNASE_T2_2"/>
    <property type="match status" value="1"/>
</dbReference>
<evidence type="ECO:0000256" key="43">
    <source>
        <dbReference type="ARBA" id="ARBA00023576"/>
    </source>
</evidence>
<keyword evidence="40" id="KW-1160">Virus entry into host cell</keyword>
<evidence type="ECO:0000256" key="39">
    <source>
        <dbReference type="ARBA" id="ARBA00023280"/>
    </source>
</evidence>
<evidence type="ECO:0000256" key="11">
    <source>
        <dbReference type="ARBA" id="ARBA00022510"/>
    </source>
</evidence>
<comment type="subunit">
    <text evidence="46">Homodimer; disulfide-linked. Heterodimer with E1; disulfide-linked.</text>
</comment>
<dbReference type="InterPro" id="IPR007094">
    <property type="entry name" value="RNA-dir_pol_PSvirus"/>
</dbReference>
<evidence type="ECO:0000256" key="21">
    <source>
        <dbReference type="ARBA" id="ARBA00022804"/>
    </source>
</evidence>
<dbReference type="InterPro" id="IPR000280">
    <property type="entry name" value="Pestivirus_NS3_S31"/>
</dbReference>
<keyword evidence="35 51" id="KW-0472">Membrane</keyword>
<dbReference type="PROSITE" id="PS51535">
    <property type="entry name" value="PESTIVIRUS_NS3PRO"/>
    <property type="match status" value="1"/>
</dbReference>
<dbReference type="PANTHER" id="PTHR18934:SF99">
    <property type="entry name" value="ATP-DEPENDENT RNA HELICASE DHX37-RELATED"/>
    <property type="match status" value="1"/>
</dbReference>
<evidence type="ECO:0000256" key="47">
    <source>
        <dbReference type="ARBA" id="ARBA00047631"/>
    </source>
</evidence>
<evidence type="ECO:0000256" key="12">
    <source>
        <dbReference type="ARBA" id="ARBA00022581"/>
    </source>
</evidence>
<evidence type="ECO:0000256" key="8">
    <source>
        <dbReference type="ARBA" id="ARBA00022482"/>
    </source>
</evidence>
<evidence type="ECO:0000259" key="56">
    <source>
        <dbReference type="PROSITE" id="PS51692"/>
    </source>
</evidence>
<comment type="function">
    <text evidence="45">Packages viral RNA to form a viral nucleocapsid and thereby protects viral RNA. Also plays a role in transcription regulation. Protects the incoming virus against IFN-induced effectors.</text>
</comment>
<feature type="transmembrane region" description="Helical" evidence="51">
    <location>
        <begin position="1083"/>
        <end position="1100"/>
    </location>
</feature>
<evidence type="ECO:0000256" key="13">
    <source>
        <dbReference type="ARBA" id="ARBA00022595"/>
    </source>
</evidence>
<evidence type="ECO:0000256" key="2">
    <source>
        <dbReference type="ARBA" id="ARBA00004192"/>
    </source>
</evidence>